<evidence type="ECO:0000256" key="1">
    <source>
        <dbReference type="ARBA" id="ARBA00004651"/>
    </source>
</evidence>
<dbReference type="InterPro" id="IPR052016">
    <property type="entry name" value="Bact_Sigma-Reg"/>
</dbReference>
<keyword evidence="5 7" id="KW-1133">Transmembrane helix</keyword>
<feature type="transmembrane region" description="Helical" evidence="7">
    <location>
        <begin position="39"/>
        <end position="57"/>
    </location>
</feature>
<name>A0A5Q2RPI7_9ACTN</name>
<dbReference type="Gene3D" id="3.60.40.10">
    <property type="entry name" value="PPM-type phosphatase domain"/>
    <property type="match status" value="1"/>
</dbReference>
<proteinExistence type="predicted"/>
<dbReference type="Proteomes" id="UP000334019">
    <property type="component" value="Chromosome"/>
</dbReference>
<dbReference type="InterPro" id="IPR007895">
    <property type="entry name" value="MASE1"/>
</dbReference>
<dbReference type="KEGG" id="atq:GH723_13480"/>
<dbReference type="PANTHER" id="PTHR43156:SF2">
    <property type="entry name" value="STAGE II SPORULATION PROTEIN E"/>
    <property type="match status" value="1"/>
</dbReference>
<keyword evidence="6 7" id="KW-0472">Membrane</keyword>
<dbReference type="EMBL" id="CP045851">
    <property type="protein sequence ID" value="QGG96027.1"/>
    <property type="molecule type" value="Genomic_DNA"/>
</dbReference>
<evidence type="ECO:0000256" key="7">
    <source>
        <dbReference type="SAM" id="Phobius"/>
    </source>
</evidence>
<reference evidence="9 10" key="1">
    <citation type="submission" date="2019-11" db="EMBL/GenBank/DDBJ databases">
        <authorList>
            <person name="He Y."/>
        </authorList>
    </citation>
    <scope>NUCLEOTIDE SEQUENCE [LARGE SCALE GENOMIC DNA]</scope>
    <source>
        <strain evidence="9 10">SCSIO 58843</strain>
    </source>
</reference>
<evidence type="ECO:0000256" key="6">
    <source>
        <dbReference type="ARBA" id="ARBA00023136"/>
    </source>
</evidence>
<keyword evidence="2" id="KW-1003">Cell membrane</keyword>
<dbReference type="SUPFAM" id="SSF81606">
    <property type="entry name" value="PP2C-like"/>
    <property type="match status" value="1"/>
</dbReference>
<evidence type="ECO:0000256" key="3">
    <source>
        <dbReference type="ARBA" id="ARBA00022692"/>
    </source>
</evidence>
<dbReference type="RefSeq" id="WP_153760133.1">
    <property type="nucleotide sequence ID" value="NZ_CP045851.1"/>
</dbReference>
<keyword evidence="3 7" id="KW-0812">Transmembrane</keyword>
<accession>A0A5Q2RPI7</accession>
<dbReference type="GO" id="GO:0016791">
    <property type="term" value="F:phosphatase activity"/>
    <property type="evidence" value="ECO:0007669"/>
    <property type="project" value="TreeGrafter"/>
</dbReference>
<evidence type="ECO:0000313" key="9">
    <source>
        <dbReference type="EMBL" id="QGG96027.1"/>
    </source>
</evidence>
<evidence type="ECO:0000256" key="4">
    <source>
        <dbReference type="ARBA" id="ARBA00022801"/>
    </source>
</evidence>
<evidence type="ECO:0000259" key="8">
    <source>
        <dbReference type="SMART" id="SM00331"/>
    </source>
</evidence>
<dbReference type="Pfam" id="PF07228">
    <property type="entry name" value="SpoIIE"/>
    <property type="match status" value="1"/>
</dbReference>
<evidence type="ECO:0000256" key="5">
    <source>
        <dbReference type="ARBA" id="ARBA00022989"/>
    </source>
</evidence>
<evidence type="ECO:0000313" key="10">
    <source>
        <dbReference type="Proteomes" id="UP000334019"/>
    </source>
</evidence>
<evidence type="ECO:0000256" key="2">
    <source>
        <dbReference type="ARBA" id="ARBA00022475"/>
    </source>
</evidence>
<feature type="domain" description="PPM-type phosphatase" evidence="8">
    <location>
        <begin position="450"/>
        <end position="668"/>
    </location>
</feature>
<feature type="transmembrane region" description="Helical" evidence="7">
    <location>
        <begin position="156"/>
        <end position="175"/>
    </location>
</feature>
<feature type="transmembrane region" description="Helical" evidence="7">
    <location>
        <begin position="12"/>
        <end position="33"/>
    </location>
</feature>
<protein>
    <submittedName>
        <fullName evidence="9">SpoIIE family protein phosphatase</fullName>
    </submittedName>
</protein>
<dbReference type="GO" id="GO:0005886">
    <property type="term" value="C:plasma membrane"/>
    <property type="evidence" value="ECO:0007669"/>
    <property type="project" value="UniProtKB-SubCell"/>
</dbReference>
<dbReference type="PANTHER" id="PTHR43156">
    <property type="entry name" value="STAGE II SPORULATION PROTEIN E-RELATED"/>
    <property type="match status" value="1"/>
</dbReference>
<dbReference type="InterPro" id="IPR036457">
    <property type="entry name" value="PPM-type-like_dom_sf"/>
</dbReference>
<dbReference type="SMART" id="SM00331">
    <property type="entry name" value="PP2C_SIG"/>
    <property type="match status" value="1"/>
</dbReference>
<comment type="subcellular location">
    <subcellularLocation>
        <location evidence="1">Cell membrane</location>
        <topology evidence="1">Multi-pass membrane protein</topology>
    </subcellularLocation>
</comment>
<feature type="transmembrane region" description="Helical" evidence="7">
    <location>
        <begin position="187"/>
        <end position="208"/>
    </location>
</feature>
<keyword evidence="10" id="KW-1185">Reference proteome</keyword>
<sequence length="669" mass="69952">MEWRRYVDPDRPATQAIAVGLAYAALATSSFALFGASEIGVTFFPPAGLTFAVLLATPRRRWPPILVAIVVAEVTVDLANGYSLEAALGWATANVVEPTVGAWLASRISAPAIGRRFALAILVGGILVGPAAGASIGAATLSLFEGGDGWAALSDIWVGDALGVLIVAPLVLAVLRPATFTSVAVTWLDLAGTTGVAVVATVVVVGVGDPRLGYAAALALALPAARYGTRELAIAAVIFASVLTTATAHDVGPWAPGRTGADPQERLVEQQAFILLATAAAWFVKLEVTERVRAATIATAARADLREARRAALDREHLAAMNVALADLGSVDTLDALHEALPRHARSICDCSSVQLDLDVSARAVESTARPPRIALEGQRLVVPLRTPTASGSLVLERPGPRPWSGGDQIRAVAFASIVGDGIERVMRAETHRHIGLTFQDAIRPRVIGDDLGQIAHGLYRPATSGMYVGGDWYDVVVVEDGSELLTSIGDVAGHDLAAAAQMGRVASSARALAHAGHPPAEQLELLDELALQDEEALMATVVCARIDLKEGEMVYASAGHLPPMLRRAADGAVVILDDATSPPLTAKVGRGRPEGRVDVAAGDLLVLYTDGLVERRRVGIDERLAQLADALRALDGTAPHEVCDAVVTAMIPHGRHDDDVALVCIRIP</sequence>
<dbReference type="AlphaFoldDB" id="A0A5Q2RPI7"/>
<feature type="transmembrane region" description="Helical" evidence="7">
    <location>
        <begin position="117"/>
        <end position="144"/>
    </location>
</feature>
<gene>
    <name evidence="9" type="ORF">GH723_13480</name>
</gene>
<dbReference type="InterPro" id="IPR001932">
    <property type="entry name" value="PPM-type_phosphatase-like_dom"/>
</dbReference>
<organism evidence="9 10">
    <name type="scientific">Actinomarinicola tropica</name>
    <dbReference type="NCBI Taxonomy" id="2789776"/>
    <lineage>
        <taxon>Bacteria</taxon>
        <taxon>Bacillati</taxon>
        <taxon>Actinomycetota</taxon>
        <taxon>Acidimicrobiia</taxon>
        <taxon>Acidimicrobiales</taxon>
        <taxon>Iamiaceae</taxon>
        <taxon>Actinomarinicola</taxon>
    </lineage>
</organism>
<keyword evidence="4" id="KW-0378">Hydrolase</keyword>
<dbReference type="Pfam" id="PF05231">
    <property type="entry name" value="MASE1"/>
    <property type="match status" value="1"/>
</dbReference>